<evidence type="ECO:0000313" key="2">
    <source>
        <dbReference type="Proteomes" id="UP000821845"/>
    </source>
</evidence>
<sequence>MCCVRGCRAAGPEPFTGIWLFALPADEDLRSAWYERVPVDPDVNRPLSPRLCFQHFDEEDFVVVKDRPRGLTEDAVPKMSMKDDL</sequence>
<keyword evidence="2" id="KW-1185">Reference proteome</keyword>
<reference evidence="1" key="1">
    <citation type="submission" date="2020-05" db="EMBL/GenBank/DDBJ databases">
        <title>Large-scale comparative analyses of tick genomes elucidate their genetic diversity and vector capacities.</title>
        <authorList>
            <person name="Jia N."/>
            <person name="Wang J."/>
            <person name="Shi W."/>
            <person name="Du L."/>
            <person name="Sun Y."/>
            <person name="Zhan W."/>
            <person name="Jiang J."/>
            <person name="Wang Q."/>
            <person name="Zhang B."/>
            <person name="Ji P."/>
            <person name="Sakyi L.B."/>
            <person name="Cui X."/>
            <person name="Yuan T."/>
            <person name="Jiang B."/>
            <person name="Yang W."/>
            <person name="Lam T.T.-Y."/>
            <person name="Chang Q."/>
            <person name="Ding S."/>
            <person name="Wang X."/>
            <person name="Zhu J."/>
            <person name="Ruan X."/>
            <person name="Zhao L."/>
            <person name="Wei J."/>
            <person name="Que T."/>
            <person name="Du C."/>
            <person name="Cheng J."/>
            <person name="Dai P."/>
            <person name="Han X."/>
            <person name="Huang E."/>
            <person name="Gao Y."/>
            <person name="Liu J."/>
            <person name="Shao H."/>
            <person name="Ye R."/>
            <person name="Li L."/>
            <person name="Wei W."/>
            <person name="Wang X."/>
            <person name="Wang C."/>
            <person name="Yang T."/>
            <person name="Huo Q."/>
            <person name="Li W."/>
            <person name="Guo W."/>
            <person name="Chen H."/>
            <person name="Zhou L."/>
            <person name="Ni X."/>
            <person name="Tian J."/>
            <person name="Zhou Y."/>
            <person name="Sheng Y."/>
            <person name="Liu T."/>
            <person name="Pan Y."/>
            <person name="Xia L."/>
            <person name="Li J."/>
            <person name="Zhao F."/>
            <person name="Cao W."/>
        </authorList>
    </citation>
    <scope>NUCLEOTIDE SEQUENCE</scope>
    <source>
        <strain evidence="1">Hyas-2018</strain>
    </source>
</reference>
<gene>
    <name evidence="1" type="ORF">HPB50_004268</name>
</gene>
<accession>A0ACB7T5P9</accession>
<proteinExistence type="predicted"/>
<name>A0ACB7T5P9_HYAAI</name>
<dbReference type="EMBL" id="CM023490">
    <property type="protein sequence ID" value="KAH6942388.1"/>
    <property type="molecule type" value="Genomic_DNA"/>
</dbReference>
<comment type="caution">
    <text evidence="1">The sequence shown here is derived from an EMBL/GenBank/DDBJ whole genome shotgun (WGS) entry which is preliminary data.</text>
</comment>
<evidence type="ECO:0000313" key="1">
    <source>
        <dbReference type="EMBL" id="KAH6942388.1"/>
    </source>
</evidence>
<dbReference type="Proteomes" id="UP000821845">
    <property type="component" value="Chromosome 10"/>
</dbReference>
<organism evidence="1 2">
    <name type="scientific">Hyalomma asiaticum</name>
    <name type="common">Tick</name>
    <dbReference type="NCBI Taxonomy" id="266040"/>
    <lineage>
        <taxon>Eukaryota</taxon>
        <taxon>Metazoa</taxon>
        <taxon>Ecdysozoa</taxon>
        <taxon>Arthropoda</taxon>
        <taxon>Chelicerata</taxon>
        <taxon>Arachnida</taxon>
        <taxon>Acari</taxon>
        <taxon>Parasitiformes</taxon>
        <taxon>Ixodida</taxon>
        <taxon>Ixodoidea</taxon>
        <taxon>Ixodidae</taxon>
        <taxon>Hyalomminae</taxon>
        <taxon>Hyalomma</taxon>
    </lineage>
</organism>
<protein>
    <submittedName>
        <fullName evidence="1">Uncharacterized protein</fullName>
    </submittedName>
</protein>